<proteinExistence type="predicted"/>
<dbReference type="Pfam" id="PF14462">
    <property type="entry name" value="Prok-E2_E"/>
    <property type="match status" value="1"/>
</dbReference>
<keyword evidence="2" id="KW-1185">Reference proteome</keyword>
<sequence>MSTILERQFDDLRARFSAAEKRLLPSGTTLVSVPVILLPEGWSAGQTTIRFLVPVAYPYAALDCFWADNNLRLSSGNLPQNAASDNAIPETTESGLWFSWHLTTPWDANRDTLSGWMNTIIDRLRRIQ</sequence>
<organism evidence="1 2">
    <name type="scientific">Rhizobium aouanii</name>
    <dbReference type="NCBI Taxonomy" id="3118145"/>
    <lineage>
        <taxon>Bacteria</taxon>
        <taxon>Pseudomonadati</taxon>
        <taxon>Pseudomonadota</taxon>
        <taxon>Alphaproteobacteria</taxon>
        <taxon>Hyphomicrobiales</taxon>
        <taxon>Rhizobiaceae</taxon>
        <taxon>Rhizobium/Agrobacterium group</taxon>
        <taxon>Rhizobium</taxon>
    </lineage>
</organism>
<evidence type="ECO:0000313" key="1">
    <source>
        <dbReference type="EMBL" id="MEI1248991.1"/>
    </source>
</evidence>
<dbReference type="RefSeq" id="WP_264396518.1">
    <property type="nucleotide sequence ID" value="NZ_JBAMYB010000006.1"/>
</dbReference>
<comment type="caution">
    <text evidence="1">The sequence shown here is derived from an EMBL/GenBank/DDBJ whole genome shotgun (WGS) entry which is preliminary data.</text>
</comment>
<dbReference type="Proteomes" id="UP001531129">
    <property type="component" value="Unassembled WGS sequence"/>
</dbReference>
<reference evidence="1 2" key="1">
    <citation type="submission" date="2024-01" db="EMBL/GenBank/DDBJ databases">
        <title>Draft genome sequences of three bacterial strains isolated from Acacia saligna represent a potential new species within the genus Rhizobium.</title>
        <authorList>
            <person name="Tambong J.T."/>
            <person name="Mnasri B."/>
        </authorList>
    </citation>
    <scope>NUCLEOTIDE SEQUENCE [LARGE SCALE GENOMIC DNA]</scope>
    <source>
        <strain evidence="1 2">1AS12I</strain>
    </source>
</reference>
<protein>
    <submittedName>
        <fullName evidence="1">E2/UBC family protein</fullName>
    </submittedName>
</protein>
<gene>
    <name evidence="1" type="ORF">V8Q02_13440</name>
</gene>
<name>A0ABU8CKH3_9HYPH</name>
<dbReference type="InterPro" id="IPR025701">
    <property type="entry name" value="UBQ-conjugat_E2_E"/>
</dbReference>
<evidence type="ECO:0000313" key="2">
    <source>
        <dbReference type="Proteomes" id="UP001531129"/>
    </source>
</evidence>
<dbReference type="EMBL" id="JBAMYC010000006">
    <property type="protein sequence ID" value="MEI1248991.1"/>
    <property type="molecule type" value="Genomic_DNA"/>
</dbReference>
<accession>A0ABU8CKH3</accession>